<accession>A0AAD7CT73</accession>
<dbReference type="EMBL" id="JARKIE010000244">
    <property type="protein sequence ID" value="KAJ7662260.1"/>
    <property type="molecule type" value="Genomic_DNA"/>
</dbReference>
<keyword evidence="2" id="KW-1185">Reference proteome</keyword>
<organism evidence="1 2">
    <name type="scientific">Mycena rosella</name>
    <name type="common">Pink bonnet</name>
    <name type="synonym">Agaricus rosellus</name>
    <dbReference type="NCBI Taxonomy" id="1033263"/>
    <lineage>
        <taxon>Eukaryota</taxon>
        <taxon>Fungi</taxon>
        <taxon>Dikarya</taxon>
        <taxon>Basidiomycota</taxon>
        <taxon>Agaricomycotina</taxon>
        <taxon>Agaricomycetes</taxon>
        <taxon>Agaricomycetidae</taxon>
        <taxon>Agaricales</taxon>
        <taxon>Marasmiineae</taxon>
        <taxon>Mycenaceae</taxon>
        <taxon>Mycena</taxon>
    </lineage>
</organism>
<sequence length="133" mass="14675">MTSTSLFSSLSLPLPFLPLCPHIDSVQEHCIPANWCRLRWQRHARMLGHCLSTSTLHDLRCGTLKWYTIHGGEGNMNLSFATFSSQGDAFGPNLSSAAPNSYVHSSEIQGQAAKPTSIALFKTCYQESFASRL</sequence>
<protein>
    <submittedName>
        <fullName evidence="1">Uncharacterized protein</fullName>
    </submittedName>
</protein>
<reference evidence="1" key="1">
    <citation type="submission" date="2023-03" db="EMBL/GenBank/DDBJ databases">
        <title>Massive genome expansion in bonnet fungi (Mycena s.s.) driven by repeated elements and novel gene families across ecological guilds.</title>
        <authorList>
            <consortium name="Lawrence Berkeley National Laboratory"/>
            <person name="Harder C.B."/>
            <person name="Miyauchi S."/>
            <person name="Viragh M."/>
            <person name="Kuo A."/>
            <person name="Thoen E."/>
            <person name="Andreopoulos B."/>
            <person name="Lu D."/>
            <person name="Skrede I."/>
            <person name="Drula E."/>
            <person name="Henrissat B."/>
            <person name="Morin E."/>
            <person name="Kohler A."/>
            <person name="Barry K."/>
            <person name="LaButti K."/>
            <person name="Morin E."/>
            <person name="Salamov A."/>
            <person name="Lipzen A."/>
            <person name="Mereny Z."/>
            <person name="Hegedus B."/>
            <person name="Baldrian P."/>
            <person name="Stursova M."/>
            <person name="Weitz H."/>
            <person name="Taylor A."/>
            <person name="Grigoriev I.V."/>
            <person name="Nagy L.G."/>
            <person name="Martin F."/>
            <person name="Kauserud H."/>
        </authorList>
    </citation>
    <scope>NUCLEOTIDE SEQUENCE</scope>
    <source>
        <strain evidence="1">CBHHK067</strain>
    </source>
</reference>
<comment type="caution">
    <text evidence="1">The sequence shown here is derived from an EMBL/GenBank/DDBJ whole genome shotgun (WGS) entry which is preliminary data.</text>
</comment>
<dbReference type="AlphaFoldDB" id="A0AAD7CT73"/>
<evidence type="ECO:0000313" key="1">
    <source>
        <dbReference type="EMBL" id="KAJ7662260.1"/>
    </source>
</evidence>
<dbReference type="Proteomes" id="UP001221757">
    <property type="component" value="Unassembled WGS sequence"/>
</dbReference>
<evidence type="ECO:0000313" key="2">
    <source>
        <dbReference type="Proteomes" id="UP001221757"/>
    </source>
</evidence>
<proteinExistence type="predicted"/>
<name>A0AAD7CT73_MYCRO</name>
<gene>
    <name evidence="1" type="ORF">B0H17DRAFT_1144435</name>
</gene>